<feature type="domain" description="Phosphoribosyltransferase" evidence="1">
    <location>
        <begin position="12"/>
        <end position="141"/>
    </location>
</feature>
<dbReference type="Gene3D" id="3.40.50.1000">
    <property type="entry name" value="HAD superfamily/HAD-like"/>
    <property type="match status" value="1"/>
</dbReference>
<sequence>MNFISYADLSEDIRKNMHKLHGREIDLVVGIPRSGMIPAYMVALYLNVNCLDLASFCRNEKPVNGRTRRTSNNLIHAWDAKKILLVDDSIMSGISMRSAVKQLPDELLEKLIKMAVYSASTTPREVDIYFEHVACPRVFEWNIYHHDVLAGSCSDIDGTLCVNPTKGQSEDDGKYIHFLTNAKPLNLPSRKIHSLISSRLEKYRKETETWLKEHNIKYEHLIMLDLPSNRHREPYKIYASHKAEHYNKSKLDFFFESEPDQALAIAKATSKPVYCSGNNRVYQSSALESIYTAPSFWVLRNICKKLKQSLPAPARRH</sequence>
<dbReference type="AlphaFoldDB" id="A0AA44C5B0"/>
<dbReference type="InterPro" id="IPR029057">
    <property type="entry name" value="PRTase-like"/>
</dbReference>
<gene>
    <name evidence="2" type="ORF">HA520_04125</name>
</gene>
<dbReference type="Proteomes" id="UP000736384">
    <property type="component" value="Unassembled WGS sequence"/>
</dbReference>
<protein>
    <submittedName>
        <fullName evidence="2">Phosphoribosyltransferase</fullName>
    </submittedName>
</protein>
<evidence type="ECO:0000313" key="3">
    <source>
        <dbReference type="Proteomes" id="UP000736384"/>
    </source>
</evidence>
<dbReference type="SUPFAM" id="SSF53271">
    <property type="entry name" value="PRTase-like"/>
    <property type="match status" value="1"/>
</dbReference>
<organism evidence="2 3">
    <name type="scientific">Azotobacter chroococcum</name>
    <dbReference type="NCBI Taxonomy" id="353"/>
    <lineage>
        <taxon>Bacteria</taxon>
        <taxon>Pseudomonadati</taxon>
        <taxon>Pseudomonadota</taxon>
        <taxon>Gammaproteobacteria</taxon>
        <taxon>Pseudomonadales</taxon>
        <taxon>Pseudomonadaceae</taxon>
        <taxon>Azotobacter</taxon>
    </lineage>
</organism>
<keyword evidence="2" id="KW-0328">Glycosyltransferase</keyword>
<dbReference type="RefSeq" id="WP_165891707.1">
    <property type="nucleotide sequence ID" value="NZ_JAAPAP010000002.1"/>
</dbReference>
<proteinExistence type="predicted"/>
<name>A0AA44C5B0_9GAMM</name>
<reference evidence="2" key="1">
    <citation type="submission" date="2020-03" db="EMBL/GenBank/DDBJ databases">
        <title>Genome assembly of Azotobacter chroococcum W5.</title>
        <authorList>
            <person name="Kannepalli A."/>
        </authorList>
    </citation>
    <scope>NUCLEOTIDE SEQUENCE</scope>
    <source>
        <strain evidence="2">W5</strain>
    </source>
</reference>
<evidence type="ECO:0000313" key="2">
    <source>
        <dbReference type="EMBL" id="NHN76476.1"/>
    </source>
</evidence>
<dbReference type="InterPro" id="IPR023214">
    <property type="entry name" value="HAD_sf"/>
</dbReference>
<dbReference type="InterPro" id="IPR000836">
    <property type="entry name" value="PRTase_dom"/>
</dbReference>
<dbReference type="GO" id="GO:0016757">
    <property type="term" value="F:glycosyltransferase activity"/>
    <property type="evidence" value="ECO:0007669"/>
    <property type="project" value="UniProtKB-KW"/>
</dbReference>
<comment type="caution">
    <text evidence="2">The sequence shown here is derived from an EMBL/GenBank/DDBJ whole genome shotgun (WGS) entry which is preliminary data.</text>
</comment>
<accession>A0AA44C5B0</accession>
<dbReference type="CDD" id="cd06223">
    <property type="entry name" value="PRTases_typeI"/>
    <property type="match status" value="1"/>
</dbReference>
<keyword evidence="2" id="KW-0808">Transferase</keyword>
<evidence type="ECO:0000259" key="1">
    <source>
        <dbReference type="Pfam" id="PF00156"/>
    </source>
</evidence>
<dbReference type="Pfam" id="PF00156">
    <property type="entry name" value="Pribosyltran"/>
    <property type="match status" value="1"/>
</dbReference>
<dbReference type="Gene3D" id="3.40.50.2020">
    <property type="match status" value="1"/>
</dbReference>
<dbReference type="EMBL" id="JAAPAP010000002">
    <property type="protein sequence ID" value="NHN76476.1"/>
    <property type="molecule type" value="Genomic_DNA"/>
</dbReference>